<gene>
    <name evidence="2" type="ORF">SMD11_6171</name>
</gene>
<reference evidence="2 3" key="1">
    <citation type="submission" date="2017-06" db="EMBL/GenBank/DDBJ databases">
        <title>Streptomyces albireticuli Genome sequencing and assembly.</title>
        <authorList>
            <person name="Wang Y."/>
            <person name="Du B."/>
            <person name="Ding Y."/>
            <person name="Liu H."/>
            <person name="Hou Q."/>
            <person name="Liu K."/>
            <person name="Yao L."/>
            <person name="Wang C."/>
        </authorList>
    </citation>
    <scope>NUCLEOTIDE SEQUENCE [LARGE SCALE GENOMIC DNA]</scope>
    <source>
        <strain evidence="2 3">MDJK11</strain>
    </source>
</reference>
<keyword evidence="1" id="KW-1133">Transmembrane helix</keyword>
<evidence type="ECO:0000313" key="3">
    <source>
        <dbReference type="Proteomes" id="UP000195755"/>
    </source>
</evidence>
<protein>
    <submittedName>
        <fullName evidence="2">Uncharacterized protein</fullName>
    </submittedName>
</protein>
<sequence length="51" mass="5416">MSAEAVVVSTVVVIMAAVATATSAFRSVLVAIPLLLIRFQHAGRHLNQSLR</sequence>
<evidence type="ECO:0000313" key="2">
    <source>
        <dbReference type="EMBL" id="ARZ71747.1"/>
    </source>
</evidence>
<name>A0A1Z2LBS4_9ACTN</name>
<proteinExistence type="predicted"/>
<dbReference type="AlphaFoldDB" id="A0A1Z2LBS4"/>
<dbReference type="Proteomes" id="UP000195755">
    <property type="component" value="Chromosome"/>
</dbReference>
<dbReference type="EMBL" id="CP021744">
    <property type="protein sequence ID" value="ARZ71747.1"/>
    <property type="molecule type" value="Genomic_DNA"/>
</dbReference>
<evidence type="ECO:0000256" key="1">
    <source>
        <dbReference type="SAM" id="Phobius"/>
    </source>
</evidence>
<accession>A0A1Z2LBS4</accession>
<dbReference type="KEGG" id="salj:SMD11_6171"/>
<keyword evidence="1" id="KW-0472">Membrane</keyword>
<keyword evidence="1" id="KW-0812">Transmembrane</keyword>
<organism evidence="2 3">
    <name type="scientific">Streptomyces albireticuli</name>
    <dbReference type="NCBI Taxonomy" id="1940"/>
    <lineage>
        <taxon>Bacteria</taxon>
        <taxon>Bacillati</taxon>
        <taxon>Actinomycetota</taxon>
        <taxon>Actinomycetes</taxon>
        <taxon>Kitasatosporales</taxon>
        <taxon>Streptomycetaceae</taxon>
        <taxon>Streptomyces</taxon>
    </lineage>
</organism>
<feature type="transmembrane region" description="Helical" evidence="1">
    <location>
        <begin position="6"/>
        <end position="37"/>
    </location>
</feature>